<name>A0A518JXS3_9BACT</name>
<protein>
    <submittedName>
        <fullName evidence="2">Uncharacterized protein</fullName>
    </submittedName>
</protein>
<dbReference type="InterPro" id="IPR036388">
    <property type="entry name" value="WH-like_DNA-bd_sf"/>
</dbReference>
<proteinExistence type="predicted"/>
<dbReference type="Proteomes" id="UP000315082">
    <property type="component" value="Chromosome"/>
</dbReference>
<evidence type="ECO:0000256" key="1">
    <source>
        <dbReference type="SAM" id="MobiDB-lite"/>
    </source>
</evidence>
<feature type="region of interest" description="Disordered" evidence="1">
    <location>
        <begin position="179"/>
        <end position="200"/>
    </location>
</feature>
<dbReference type="SUPFAM" id="SSF46785">
    <property type="entry name" value="Winged helix' DNA-binding domain"/>
    <property type="match status" value="1"/>
</dbReference>
<reference evidence="2 3" key="1">
    <citation type="submission" date="2019-02" db="EMBL/GenBank/DDBJ databases">
        <title>Deep-cultivation of Planctomycetes and their phenomic and genomic characterization uncovers novel biology.</title>
        <authorList>
            <person name="Wiegand S."/>
            <person name="Jogler M."/>
            <person name="Boedeker C."/>
            <person name="Pinto D."/>
            <person name="Vollmers J."/>
            <person name="Rivas-Marin E."/>
            <person name="Kohn T."/>
            <person name="Peeters S.H."/>
            <person name="Heuer A."/>
            <person name="Rast P."/>
            <person name="Oberbeckmann S."/>
            <person name="Bunk B."/>
            <person name="Jeske O."/>
            <person name="Meyerdierks A."/>
            <person name="Storesund J.E."/>
            <person name="Kallscheuer N."/>
            <person name="Luecker S."/>
            <person name="Lage O.M."/>
            <person name="Pohl T."/>
            <person name="Merkel B.J."/>
            <person name="Hornburger P."/>
            <person name="Mueller R.-W."/>
            <person name="Bruemmer F."/>
            <person name="Labrenz M."/>
            <person name="Spormann A.M."/>
            <person name="Op den Camp H."/>
            <person name="Overmann J."/>
            <person name="Amann R."/>
            <person name="Jetten M.S.M."/>
            <person name="Mascher T."/>
            <person name="Medema M.H."/>
            <person name="Devos D.P."/>
            <person name="Kaster A.-K."/>
            <person name="Ovreas L."/>
            <person name="Rohde M."/>
            <person name="Galperin M.Y."/>
            <person name="Jogler C."/>
        </authorList>
    </citation>
    <scope>NUCLEOTIDE SEQUENCE [LARGE SCALE GENOMIC DNA]</scope>
    <source>
        <strain evidence="2 3">Poly24</strain>
    </source>
</reference>
<dbReference type="InterPro" id="IPR036390">
    <property type="entry name" value="WH_DNA-bd_sf"/>
</dbReference>
<dbReference type="Gene3D" id="1.10.10.10">
    <property type="entry name" value="Winged helix-like DNA-binding domain superfamily/Winged helix DNA-binding domain"/>
    <property type="match status" value="1"/>
</dbReference>
<feature type="compositionally biased region" description="Basic residues" evidence="1">
    <location>
        <begin position="189"/>
        <end position="200"/>
    </location>
</feature>
<evidence type="ECO:0000313" key="2">
    <source>
        <dbReference type="EMBL" id="QDV70340.1"/>
    </source>
</evidence>
<evidence type="ECO:0000313" key="3">
    <source>
        <dbReference type="Proteomes" id="UP000315082"/>
    </source>
</evidence>
<gene>
    <name evidence="2" type="ORF">Poly24_40610</name>
</gene>
<organism evidence="2 3">
    <name type="scientific">Rosistilla carotiformis</name>
    <dbReference type="NCBI Taxonomy" id="2528017"/>
    <lineage>
        <taxon>Bacteria</taxon>
        <taxon>Pseudomonadati</taxon>
        <taxon>Planctomycetota</taxon>
        <taxon>Planctomycetia</taxon>
        <taxon>Pirellulales</taxon>
        <taxon>Pirellulaceae</taxon>
        <taxon>Rosistilla</taxon>
    </lineage>
</organism>
<dbReference type="KEGG" id="rcf:Poly24_40610"/>
<dbReference type="EMBL" id="CP036348">
    <property type="protein sequence ID" value="QDV70340.1"/>
    <property type="molecule type" value="Genomic_DNA"/>
</dbReference>
<keyword evidence="3" id="KW-1185">Reference proteome</keyword>
<dbReference type="RefSeq" id="WP_231753235.1">
    <property type="nucleotide sequence ID" value="NZ_CP036348.1"/>
</dbReference>
<dbReference type="AlphaFoldDB" id="A0A518JXS3"/>
<sequence>MSMGTQRTRHPRLLRLIALERRDETIKTLAKSLGVGEKTVRRDIAGLRQLPFAIQEYAEQNGRKTYSLSRDAIEQVRFTYDEAFSLMICQAGTSGFEHMLIGDASRSAFEKIRVALGGNRADYFERISPWLLCSPGDGNCHERPSTRRNHAGDWRERSDLHRQPLSLLDRACHADRHDRNQKLHPQLRPSRRCHRTRVTW</sequence>
<accession>A0A518JXS3</accession>